<evidence type="ECO:0000313" key="11">
    <source>
        <dbReference type="Proteomes" id="UP000230869"/>
    </source>
</evidence>
<dbReference type="Pfam" id="PF00218">
    <property type="entry name" value="IGPS"/>
    <property type="match status" value="1"/>
</dbReference>
<dbReference type="GO" id="GO:0004425">
    <property type="term" value="F:indole-3-glycerol-phosphate synthase activity"/>
    <property type="evidence" value="ECO:0007669"/>
    <property type="project" value="UniProtKB-EC"/>
</dbReference>
<dbReference type="AlphaFoldDB" id="A0A2M6K962"/>
<evidence type="ECO:0000256" key="7">
    <source>
        <dbReference type="ARBA" id="ARBA00023141"/>
    </source>
</evidence>
<dbReference type="Proteomes" id="UP000230869">
    <property type="component" value="Unassembled WGS sequence"/>
</dbReference>
<evidence type="ECO:0000256" key="6">
    <source>
        <dbReference type="ARBA" id="ARBA00022822"/>
    </source>
</evidence>
<dbReference type="EMBL" id="PCWW01000042">
    <property type="protein sequence ID" value="PIR13353.1"/>
    <property type="molecule type" value="Genomic_DNA"/>
</dbReference>
<keyword evidence="6" id="KW-0822">Tryptophan biosynthesis</keyword>
<comment type="catalytic activity">
    <reaction evidence="1">
        <text>1-(2-carboxyphenylamino)-1-deoxy-D-ribulose 5-phosphate + H(+) = (1S,2R)-1-C-(indol-3-yl)glycerol 3-phosphate + CO2 + H2O</text>
        <dbReference type="Rhea" id="RHEA:23476"/>
        <dbReference type="ChEBI" id="CHEBI:15377"/>
        <dbReference type="ChEBI" id="CHEBI:15378"/>
        <dbReference type="ChEBI" id="CHEBI:16526"/>
        <dbReference type="ChEBI" id="CHEBI:58613"/>
        <dbReference type="ChEBI" id="CHEBI:58866"/>
        <dbReference type="EC" id="4.1.1.48"/>
    </reaction>
</comment>
<evidence type="ECO:0000313" key="10">
    <source>
        <dbReference type="EMBL" id="PIR13353.1"/>
    </source>
</evidence>
<keyword evidence="8" id="KW-0456">Lyase</keyword>
<dbReference type="SUPFAM" id="SSF51366">
    <property type="entry name" value="Ribulose-phoshate binding barrel"/>
    <property type="match status" value="1"/>
</dbReference>
<keyword evidence="4" id="KW-0028">Amino-acid biosynthesis</keyword>
<gene>
    <name evidence="10" type="ORF">COV49_02580</name>
</gene>
<dbReference type="NCBIfam" id="NF001377">
    <property type="entry name" value="PRK00278.2-4"/>
    <property type="match status" value="1"/>
</dbReference>
<sequence>MGILKKIIASKKQEVETSKQKKNLKQMQKECCAYLENKKINGYPKSFKHALLNGKPLGLIAEIKLASPSTGQLTSMKYDDIARQYADSRADVISILTDEKYFHGHISYLEKVKQICQQPIFRKDFIVDFYQIYETALAAADAYLLIASILTVDEIKNFIQLGKELDLECLVETHDEEDLKKALKANAEIIGINNRNLKTMKIDLGTTKKLASIIPKGKIIISESGINTHDEVKKLITFGIKGILVGTSIIKSKNIIEKINELKH</sequence>
<evidence type="ECO:0000256" key="5">
    <source>
        <dbReference type="ARBA" id="ARBA00022793"/>
    </source>
</evidence>
<name>A0A2M6K962_9BACT</name>
<dbReference type="InterPro" id="IPR013798">
    <property type="entry name" value="Indole-3-glycerol_P_synth_dom"/>
</dbReference>
<evidence type="ECO:0000256" key="2">
    <source>
        <dbReference type="ARBA" id="ARBA00004696"/>
    </source>
</evidence>
<dbReference type="GO" id="GO:0000162">
    <property type="term" value="P:L-tryptophan biosynthetic process"/>
    <property type="evidence" value="ECO:0007669"/>
    <property type="project" value="UniProtKB-UniPathway"/>
</dbReference>
<protein>
    <recommendedName>
        <fullName evidence="3">indole-3-glycerol-phosphate synthase</fullName>
        <ecNumber evidence="3">4.1.1.48</ecNumber>
    </recommendedName>
</protein>
<dbReference type="FunFam" id="3.20.20.70:FF:000024">
    <property type="entry name" value="Indole-3-glycerol phosphate synthase"/>
    <property type="match status" value="1"/>
</dbReference>
<dbReference type="EC" id="4.1.1.48" evidence="3"/>
<dbReference type="PANTHER" id="PTHR22854:SF2">
    <property type="entry name" value="INDOLE-3-GLYCEROL-PHOSPHATE SYNTHASE"/>
    <property type="match status" value="1"/>
</dbReference>
<evidence type="ECO:0000259" key="9">
    <source>
        <dbReference type="Pfam" id="PF00218"/>
    </source>
</evidence>
<comment type="caution">
    <text evidence="10">The sequence shown here is derived from an EMBL/GenBank/DDBJ whole genome shotgun (WGS) entry which is preliminary data.</text>
</comment>
<organism evidence="10 11">
    <name type="scientific">Candidatus Falkowbacteria bacterium CG11_big_fil_rev_8_21_14_0_20_39_10</name>
    <dbReference type="NCBI Taxonomy" id="1974570"/>
    <lineage>
        <taxon>Bacteria</taxon>
        <taxon>Candidatus Falkowiibacteriota</taxon>
    </lineage>
</organism>
<feature type="domain" description="Indole-3-glycerol phosphate synthase" evidence="9">
    <location>
        <begin position="4"/>
        <end position="262"/>
    </location>
</feature>
<dbReference type="Gene3D" id="3.20.20.70">
    <property type="entry name" value="Aldolase class I"/>
    <property type="match status" value="1"/>
</dbReference>
<keyword evidence="5" id="KW-0210">Decarboxylase</keyword>
<dbReference type="InterPro" id="IPR013785">
    <property type="entry name" value="Aldolase_TIM"/>
</dbReference>
<dbReference type="PANTHER" id="PTHR22854">
    <property type="entry name" value="TRYPTOPHAN BIOSYNTHESIS PROTEIN"/>
    <property type="match status" value="1"/>
</dbReference>
<accession>A0A2M6K962</accession>
<dbReference type="UniPathway" id="UPA00035">
    <property type="reaction ID" value="UER00043"/>
</dbReference>
<evidence type="ECO:0000256" key="1">
    <source>
        <dbReference type="ARBA" id="ARBA00001633"/>
    </source>
</evidence>
<dbReference type="GO" id="GO:0004640">
    <property type="term" value="F:phosphoribosylanthranilate isomerase activity"/>
    <property type="evidence" value="ECO:0007669"/>
    <property type="project" value="TreeGrafter"/>
</dbReference>
<evidence type="ECO:0000256" key="4">
    <source>
        <dbReference type="ARBA" id="ARBA00022605"/>
    </source>
</evidence>
<dbReference type="InterPro" id="IPR011060">
    <property type="entry name" value="RibuloseP-bd_barrel"/>
</dbReference>
<reference evidence="10 11" key="1">
    <citation type="submission" date="2017-09" db="EMBL/GenBank/DDBJ databases">
        <title>Depth-based differentiation of microbial function through sediment-hosted aquifers and enrichment of novel symbionts in the deep terrestrial subsurface.</title>
        <authorList>
            <person name="Probst A.J."/>
            <person name="Ladd B."/>
            <person name="Jarett J.K."/>
            <person name="Geller-Mcgrath D.E."/>
            <person name="Sieber C.M."/>
            <person name="Emerson J.B."/>
            <person name="Anantharaman K."/>
            <person name="Thomas B.C."/>
            <person name="Malmstrom R."/>
            <person name="Stieglmeier M."/>
            <person name="Klingl A."/>
            <person name="Woyke T."/>
            <person name="Ryan C.M."/>
            <person name="Banfield J.F."/>
        </authorList>
    </citation>
    <scope>NUCLEOTIDE SEQUENCE [LARGE SCALE GENOMIC DNA]</scope>
    <source>
        <strain evidence="10">CG11_big_fil_rev_8_21_14_0_20_39_10</strain>
    </source>
</reference>
<evidence type="ECO:0000256" key="8">
    <source>
        <dbReference type="ARBA" id="ARBA00023239"/>
    </source>
</evidence>
<dbReference type="CDD" id="cd00331">
    <property type="entry name" value="IGPS"/>
    <property type="match status" value="1"/>
</dbReference>
<evidence type="ECO:0000256" key="3">
    <source>
        <dbReference type="ARBA" id="ARBA00012362"/>
    </source>
</evidence>
<comment type="pathway">
    <text evidence="2">Amino-acid biosynthesis; L-tryptophan biosynthesis; L-tryptophan from chorismate: step 4/5.</text>
</comment>
<keyword evidence="7" id="KW-0057">Aromatic amino acid biosynthesis</keyword>
<proteinExistence type="predicted"/>
<dbReference type="InterPro" id="IPR045186">
    <property type="entry name" value="Indole-3-glycerol_P_synth"/>
</dbReference>